<evidence type="ECO:0000313" key="3">
    <source>
        <dbReference type="EMBL" id="KAE8763240.1"/>
    </source>
</evidence>
<dbReference type="GO" id="GO:0009396">
    <property type="term" value="P:folic acid-containing compound biosynthetic process"/>
    <property type="evidence" value="ECO:0007669"/>
    <property type="project" value="InterPro"/>
</dbReference>
<dbReference type="SUPFAM" id="SSF51717">
    <property type="entry name" value="Dihydropteroate synthetase-like"/>
    <property type="match status" value="1"/>
</dbReference>
<dbReference type="EMBL" id="WHJE01000086">
    <property type="protein sequence ID" value="KAE8763240.1"/>
    <property type="molecule type" value="Genomic_DNA"/>
</dbReference>
<name>A0A7J5ULS9_9MICO</name>
<dbReference type="GO" id="GO:0005829">
    <property type="term" value="C:cytosol"/>
    <property type="evidence" value="ECO:0007669"/>
    <property type="project" value="TreeGrafter"/>
</dbReference>
<evidence type="ECO:0000313" key="4">
    <source>
        <dbReference type="Proteomes" id="UP000451860"/>
    </source>
</evidence>
<dbReference type="PANTHER" id="PTHR20941">
    <property type="entry name" value="FOLATE SYNTHESIS PROTEINS"/>
    <property type="match status" value="1"/>
</dbReference>
<gene>
    <name evidence="3" type="primary">folP</name>
    <name evidence="3" type="ORF">GB883_15270</name>
</gene>
<accession>A0A7J5ULS9</accession>
<dbReference type="GO" id="GO:0004156">
    <property type="term" value="F:dihydropteroate synthase activity"/>
    <property type="evidence" value="ECO:0007669"/>
    <property type="project" value="UniProtKB-EC"/>
</dbReference>
<dbReference type="Gene3D" id="3.20.20.20">
    <property type="entry name" value="Dihydropteroate synthase-like"/>
    <property type="match status" value="1"/>
</dbReference>
<dbReference type="InterPro" id="IPR011005">
    <property type="entry name" value="Dihydropteroate_synth-like_sf"/>
</dbReference>
<keyword evidence="3" id="KW-0808">Transferase</keyword>
<dbReference type="InterPro" id="IPR045031">
    <property type="entry name" value="DHP_synth-like"/>
</dbReference>
<dbReference type="NCBIfam" id="TIGR01496">
    <property type="entry name" value="DHPS"/>
    <property type="match status" value="1"/>
</dbReference>
<dbReference type="OrthoDB" id="9811744at2"/>
<dbReference type="EC" id="2.5.1.15" evidence="3"/>
<dbReference type="InterPro" id="IPR006390">
    <property type="entry name" value="DHP_synth_dom"/>
</dbReference>
<protein>
    <submittedName>
        <fullName evidence="3">Dihydropteroate synthase</fullName>
        <ecNumber evidence="3">2.5.1.15</ecNumber>
    </submittedName>
</protein>
<evidence type="ECO:0000256" key="1">
    <source>
        <dbReference type="ARBA" id="ARBA00009503"/>
    </source>
</evidence>
<dbReference type="AlphaFoldDB" id="A0A7J5ULS9"/>
<evidence type="ECO:0000259" key="2">
    <source>
        <dbReference type="PROSITE" id="PS50972"/>
    </source>
</evidence>
<dbReference type="PANTHER" id="PTHR20941:SF8">
    <property type="entry name" value="INACTIVE DIHYDROPTEROATE SYNTHASE 2"/>
    <property type="match status" value="1"/>
</dbReference>
<proteinExistence type="inferred from homology"/>
<dbReference type="RefSeq" id="WP_152202495.1">
    <property type="nucleotide sequence ID" value="NZ_WHJE01000086.1"/>
</dbReference>
<sequence>MAIVNRTPDSFHDRGATFALDRAVDRALAAAAAGADWVDVGGVPFSADAARVDEAAELDRVLPVVEAVRARSDVVLSVDTARAEVARRCLAAGADVVNDTSGLRDPAMAEAVAAAGATVVIAHSLAGPQGVLRRPRYRDVVAEVAAFLRRRVAEAVRRGVAPSRIVVDPGHDLNKTTAHSLELTRRLGEITALGPPTLVAVSHKDFVGETLGRAPGGRLPGSLAAAVWCIAQGARIVRAHDVAATVDAVRMTEALLGLRSPTLARHNT</sequence>
<keyword evidence="4" id="KW-1185">Reference proteome</keyword>
<dbReference type="PROSITE" id="PS50972">
    <property type="entry name" value="PTERIN_BINDING"/>
    <property type="match status" value="1"/>
</dbReference>
<organism evidence="3 4">
    <name type="scientific">Georgenia thermotolerans</name>
    <dbReference type="NCBI Taxonomy" id="527326"/>
    <lineage>
        <taxon>Bacteria</taxon>
        <taxon>Bacillati</taxon>
        <taxon>Actinomycetota</taxon>
        <taxon>Actinomycetes</taxon>
        <taxon>Micrococcales</taxon>
        <taxon>Bogoriellaceae</taxon>
        <taxon>Georgenia</taxon>
    </lineage>
</organism>
<comment type="similarity">
    <text evidence="1">Belongs to the DHPS family.</text>
</comment>
<feature type="domain" description="Pterin-binding" evidence="2">
    <location>
        <begin position="1"/>
        <end position="250"/>
    </location>
</feature>
<reference evidence="3 4" key="1">
    <citation type="submission" date="2019-10" db="EMBL/GenBank/DDBJ databases">
        <title>Georgenia wutianyii sp. nov. and Georgenia yuyongxinii sp. nov. isolated from plateau pika (Ochotona curzoniae) in the Qinghai-Tibet plateau of China.</title>
        <authorList>
            <person name="Tian Z."/>
        </authorList>
    </citation>
    <scope>NUCLEOTIDE SEQUENCE [LARGE SCALE GENOMIC DNA]</scope>
    <source>
        <strain evidence="3 4">DSM 21501</strain>
    </source>
</reference>
<dbReference type="Proteomes" id="UP000451860">
    <property type="component" value="Unassembled WGS sequence"/>
</dbReference>
<comment type="caution">
    <text evidence="3">The sequence shown here is derived from an EMBL/GenBank/DDBJ whole genome shotgun (WGS) entry which is preliminary data.</text>
</comment>
<dbReference type="Pfam" id="PF00809">
    <property type="entry name" value="Pterin_bind"/>
    <property type="match status" value="1"/>
</dbReference>
<dbReference type="InterPro" id="IPR000489">
    <property type="entry name" value="Pterin-binding_dom"/>
</dbReference>